<dbReference type="PANTHER" id="PTHR15004:SF0">
    <property type="entry name" value="GLUTAMYL-TRNA(GLN) AMIDOTRANSFERASE SUBUNIT C, MITOCHONDRIAL"/>
    <property type="match status" value="1"/>
</dbReference>
<dbReference type="GO" id="GO:0016740">
    <property type="term" value="F:transferase activity"/>
    <property type="evidence" value="ECO:0007669"/>
    <property type="project" value="UniProtKB-KW"/>
</dbReference>
<dbReference type="InterPro" id="IPR036113">
    <property type="entry name" value="Asp/Glu-ADT_sf_sub_c"/>
</dbReference>
<keyword evidence="2" id="KW-0808">Transferase</keyword>
<name>A0A832RVU6_9EURY</name>
<dbReference type="EMBL" id="DUIH01000009">
    <property type="protein sequence ID" value="HIH69414.1"/>
    <property type="molecule type" value="Genomic_DNA"/>
</dbReference>
<protein>
    <recommendedName>
        <fullName evidence="1">Aspartyl/glutamyl-tRNA(Asn/Gln) amidotransferase subunit C</fullName>
        <shortName evidence="1">Asp/Glu-ADT subunit C</shortName>
        <ecNumber evidence="1">6.3.5.-</ecNumber>
    </recommendedName>
</protein>
<keyword evidence="1" id="KW-0547">Nucleotide-binding</keyword>
<reference evidence="2" key="1">
    <citation type="journal article" date="2020" name="bioRxiv">
        <title>A rank-normalized archaeal taxonomy based on genome phylogeny resolves widespread incomplete and uneven classifications.</title>
        <authorList>
            <person name="Rinke C."/>
            <person name="Chuvochina M."/>
            <person name="Mussig A.J."/>
            <person name="Chaumeil P.-A."/>
            <person name="Waite D.W."/>
            <person name="Whitman W.B."/>
            <person name="Parks D.H."/>
            <person name="Hugenholtz P."/>
        </authorList>
    </citation>
    <scope>NUCLEOTIDE SEQUENCE</scope>
    <source>
        <strain evidence="2">UBA12518</strain>
    </source>
</reference>
<evidence type="ECO:0000313" key="3">
    <source>
        <dbReference type="Proteomes" id="UP000600363"/>
    </source>
</evidence>
<evidence type="ECO:0000313" key="2">
    <source>
        <dbReference type="EMBL" id="HIH69414.1"/>
    </source>
</evidence>
<accession>A0A832RVU6</accession>
<dbReference type="GO" id="GO:0005524">
    <property type="term" value="F:ATP binding"/>
    <property type="evidence" value="ECO:0007669"/>
    <property type="project" value="UniProtKB-KW"/>
</dbReference>
<comment type="subunit">
    <text evidence="1">Heterotrimer of A, B and C subunits.</text>
</comment>
<comment type="function">
    <text evidence="1">Allows the formation of correctly charged Asn-tRNA(Asn) or Gln-tRNA(Gln) through the transamidation of misacylated Asp-tRNA(Asn) or Glu-tRNA(Gln) in organisms which lack either or both of asparaginyl-tRNA or glutaminyl-tRNA synthetases. The reaction takes place in the presence of glutamine and ATP through an activated phospho-Asp-tRNA(Asn) or phospho-Glu-tRNA(Gln).</text>
</comment>
<evidence type="ECO:0000256" key="1">
    <source>
        <dbReference type="HAMAP-Rule" id="MF_00122"/>
    </source>
</evidence>
<dbReference type="NCBIfam" id="TIGR00135">
    <property type="entry name" value="gatC"/>
    <property type="match status" value="1"/>
</dbReference>
<dbReference type="HAMAP" id="MF_00122">
    <property type="entry name" value="GatC"/>
    <property type="match status" value="1"/>
</dbReference>
<keyword evidence="1" id="KW-0067">ATP-binding</keyword>
<dbReference type="Gene3D" id="1.10.20.60">
    <property type="entry name" value="Glu-tRNAGln amidotransferase C subunit, N-terminal domain"/>
    <property type="match status" value="1"/>
</dbReference>
<dbReference type="GO" id="GO:0006450">
    <property type="term" value="P:regulation of translational fidelity"/>
    <property type="evidence" value="ECO:0007669"/>
    <property type="project" value="InterPro"/>
</dbReference>
<comment type="catalytic activity">
    <reaction evidence="1">
        <text>L-aspartyl-tRNA(Asn) + L-glutamine + ATP + H2O = L-asparaginyl-tRNA(Asn) + L-glutamate + ADP + phosphate + 2 H(+)</text>
        <dbReference type="Rhea" id="RHEA:14513"/>
        <dbReference type="Rhea" id="RHEA-COMP:9674"/>
        <dbReference type="Rhea" id="RHEA-COMP:9677"/>
        <dbReference type="ChEBI" id="CHEBI:15377"/>
        <dbReference type="ChEBI" id="CHEBI:15378"/>
        <dbReference type="ChEBI" id="CHEBI:29985"/>
        <dbReference type="ChEBI" id="CHEBI:30616"/>
        <dbReference type="ChEBI" id="CHEBI:43474"/>
        <dbReference type="ChEBI" id="CHEBI:58359"/>
        <dbReference type="ChEBI" id="CHEBI:78515"/>
        <dbReference type="ChEBI" id="CHEBI:78516"/>
        <dbReference type="ChEBI" id="CHEBI:456216"/>
    </reaction>
</comment>
<comment type="catalytic activity">
    <reaction evidence="1">
        <text>L-glutamyl-tRNA(Gln) + L-glutamine + ATP + H2O = L-glutaminyl-tRNA(Gln) + L-glutamate + ADP + phosphate + H(+)</text>
        <dbReference type="Rhea" id="RHEA:17521"/>
        <dbReference type="Rhea" id="RHEA-COMP:9681"/>
        <dbReference type="Rhea" id="RHEA-COMP:9684"/>
        <dbReference type="ChEBI" id="CHEBI:15377"/>
        <dbReference type="ChEBI" id="CHEBI:15378"/>
        <dbReference type="ChEBI" id="CHEBI:29985"/>
        <dbReference type="ChEBI" id="CHEBI:30616"/>
        <dbReference type="ChEBI" id="CHEBI:43474"/>
        <dbReference type="ChEBI" id="CHEBI:58359"/>
        <dbReference type="ChEBI" id="CHEBI:78520"/>
        <dbReference type="ChEBI" id="CHEBI:78521"/>
        <dbReference type="ChEBI" id="CHEBI:456216"/>
    </reaction>
</comment>
<dbReference type="AlphaFoldDB" id="A0A832RVU6"/>
<sequence length="93" mass="10870">MITQEDLEHICWLCRIALAEDEKQLFTQQLNTVLGYFDKLDEVDTEDVEPTYHVLNIENVFRKDEVEPSLSQEEVLANAPRSENGYFRAPRIV</sequence>
<proteinExistence type="inferred from homology"/>
<dbReference type="GO" id="GO:0006412">
    <property type="term" value="P:translation"/>
    <property type="evidence" value="ECO:0007669"/>
    <property type="project" value="UniProtKB-UniRule"/>
</dbReference>
<gene>
    <name evidence="1 2" type="primary">gatC</name>
    <name evidence="2" type="ORF">HA299_02150</name>
</gene>
<keyword evidence="1" id="KW-0648">Protein biosynthesis</keyword>
<comment type="similarity">
    <text evidence="1">Belongs to the GatC family.</text>
</comment>
<dbReference type="RefSeq" id="WP_042685332.1">
    <property type="nucleotide sequence ID" value="NZ_DUIH01000009.1"/>
</dbReference>
<dbReference type="Proteomes" id="UP000600363">
    <property type="component" value="Unassembled WGS sequence"/>
</dbReference>
<comment type="caution">
    <text evidence="2">The sequence shown here is derived from an EMBL/GenBank/DDBJ whole genome shotgun (WGS) entry which is preliminary data.</text>
</comment>
<dbReference type="InterPro" id="IPR003837">
    <property type="entry name" value="GatC"/>
</dbReference>
<dbReference type="GO" id="GO:0050567">
    <property type="term" value="F:glutaminyl-tRNA synthase (glutamine-hydrolyzing) activity"/>
    <property type="evidence" value="ECO:0007669"/>
    <property type="project" value="UniProtKB-UniRule"/>
</dbReference>
<dbReference type="EC" id="6.3.5.-" evidence="1"/>
<dbReference type="GO" id="GO:0070681">
    <property type="term" value="P:glutaminyl-tRNAGln biosynthesis via transamidation"/>
    <property type="evidence" value="ECO:0007669"/>
    <property type="project" value="TreeGrafter"/>
</dbReference>
<keyword evidence="1" id="KW-0436">Ligase</keyword>
<dbReference type="Pfam" id="PF02686">
    <property type="entry name" value="GatC"/>
    <property type="match status" value="1"/>
</dbReference>
<dbReference type="PANTHER" id="PTHR15004">
    <property type="entry name" value="GLUTAMYL-TRNA(GLN) AMIDOTRANSFERASE SUBUNIT C, MITOCHONDRIAL"/>
    <property type="match status" value="1"/>
</dbReference>
<dbReference type="SUPFAM" id="SSF141000">
    <property type="entry name" value="Glu-tRNAGln amidotransferase C subunit"/>
    <property type="match status" value="1"/>
</dbReference>
<organism evidence="2 3">
    <name type="scientific">Methermicoccus shengliensis</name>
    <dbReference type="NCBI Taxonomy" id="660064"/>
    <lineage>
        <taxon>Archaea</taxon>
        <taxon>Methanobacteriati</taxon>
        <taxon>Methanobacteriota</taxon>
        <taxon>Stenosarchaea group</taxon>
        <taxon>Methanomicrobia</taxon>
        <taxon>Methanosarcinales</taxon>
        <taxon>Methermicoccaceae</taxon>
        <taxon>Methermicoccus</taxon>
    </lineage>
</organism>